<dbReference type="VEuPathDB" id="FungiDB:MCYG_06601"/>
<dbReference type="EMBL" id="DS995706">
    <property type="protein sequence ID" value="EEQ33782.1"/>
    <property type="molecule type" value="Genomic_DNA"/>
</dbReference>
<reference evidence="2" key="1">
    <citation type="journal article" date="2012" name="MBio">
        <title>Comparative genome analysis of Trichophyton rubrum and related dermatophytes reveals candidate genes involved in infection.</title>
        <authorList>
            <person name="Martinez D.A."/>
            <person name="Oliver B.G."/>
            <person name="Graeser Y."/>
            <person name="Goldberg J.M."/>
            <person name="Li W."/>
            <person name="Martinez-Rossi N.M."/>
            <person name="Monod M."/>
            <person name="Shelest E."/>
            <person name="Barton R.C."/>
            <person name="Birch E."/>
            <person name="Brakhage A.A."/>
            <person name="Chen Z."/>
            <person name="Gurr S.J."/>
            <person name="Heiman D."/>
            <person name="Heitman J."/>
            <person name="Kosti I."/>
            <person name="Rossi A."/>
            <person name="Saif S."/>
            <person name="Samalova M."/>
            <person name="Saunders C.W."/>
            <person name="Shea T."/>
            <person name="Summerbell R.C."/>
            <person name="Xu J."/>
            <person name="Young S."/>
            <person name="Zeng Q."/>
            <person name="Birren B.W."/>
            <person name="Cuomo C.A."/>
            <person name="White T.C."/>
        </authorList>
    </citation>
    <scope>NUCLEOTIDE SEQUENCE [LARGE SCALE GENOMIC DNA]</scope>
    <source>
        <strain evidence="2">ATCC MYA-4605 / CBS 113480</strain>
    </source>
</reference>
<sequence length="220" mass="23608">MTEPTVWLKPPLDMFRATPQSLTERDLKVAGGELLVAKEGAIVTTVEDEIGHEATGAVVHEDTKLLVGVTTAPDHLEANVLQAGGLGYLPMDTSSLAPVQTGQVNDNVANAAEEVVLVGVPVAAIVLIRVRVDNGNAFERRRSLDDGHVERISHDLGVVVLDDRFGHDIGAWREVDERRSGRRRVTSLSTAASGGDGRVDGRRIIRGAVACPRQLNMLKS</sequence>
<accession>C5FV48</accession>
<keyword evidence="2" id="KW-1185">Reference proteome</keyword>
<gene>
    <name evidence="1" type="ORF">MCYG_06601</name>
</gene>
<evidence type="ECO:0000313" key="1">
    <source>
        <dbReference type="EMBL" id="EEQ33782.1"/>
    </source>
</evidence>
<protein>
    <submittedName>
        <fullName evidence="1">Uncharacterized protein</fullName>
    </submittedName>
</protein>
<dbReference type="RefSeq" id="XP_002844637.1">
    <property type="nucleotide sequence ID" value="XM_002844591.1"/>
</dbReference>
<proteinExistence type="predicted"/>
<dbReference type="AlphaFoldDB" id="C5FV48"/>
<dbReference type="Proteomes" id="UP000002035">
    <property type="component" value="Unassembled WGS sequence"/>
</dbReference>
<organism evidence="1 2">
    <name type="scientific">Arthroderma otae (strain ATCC MYA-4605 / CBS 113480)</name>
    <name type="common">Microsporum canis</name>
    <dbReference type="NCBI Taxonomy" id="554155"/>
    <lineage>
        <taxon>Eukaryota</taxon>
        <taxon>Fungi</taxon>
        <taxon>Dikarya</taxon>
        <taxon>Ascomycota</taxon>
        <taxon>Pezizomycotina</taxon>
        <taxon>Eurotiomycetes</taxon>
        <taxon>Eurotiomycetidae</taxon>
        <taxon>Onygenales</taxon>
        <taxon>Arthrodermataceae</taxon>
        <taxon>Microsporum</taxon>
    </lineage>
</organism>
<evidence type="ECO:0000313" key="2">
    <source>
        <dbReference type="Proteomes" id="UP000002035"/>
    </source>
</evidence>
<name>C5FV48_ARTOC</name>
<dbReference type="HOGENOM" id="CLU_1255703_0_0_1"/>
<dbReference type="OrthoDB" id="5152157at2759"/>
<dbReference type="GeneID" id="9222412"/>